<protein>
    <submittedName>
        <fullName evidence="2">Uncharacterized protein</fullName>
    </submittedName>
</protein>
<proteinExistence type="predicted"/>
<sequence>MGKPGPSGTQKRRADATVEENVSKRVLKTNRFAVLAESVEKKERCPPFYTKGFPEELYSKLDYYVKQGLQKAAAPKQKATKPSKTAAKKPKTPKPKKAAPAKKAAAKKTAAKK</sequence>
<dbReference type="AlphaFoldDB" id="A0A6I8TZU2"/>
<dbReference type="EnsemblMetazoa" id="AAEL021005-RA">
    <property type="protein sequence ID" value="AAEL021005-PA"/>
    <property type="gene ID" value="AAEL021005"/>
</dbReference>
<name>A0A6I8TZU2_AEDAE</name>
<dbReference type="InParanoid" id="A0A6I8TZU2"/>
<feature type="region of interest" description="Disordered" evidence="1">
    <location>
        <begin position="71"/>
        <end position="113"/>
    </location>
</feature>
<gene>
    <name evidence="2" type="primary">110678221</name>
</gene>
<feature type="compositionally biased region" description="Basic residues" evidence="1">
    <location>
        <begin position="78"/>
        <end position="113"/>
    </location>
</feature>
<dbReference type="Proteomes" id="UP000008820">
    <property type="component" value="Chromosome 3"/>
</dbReference>
<evidence type="ECO:0000313" key="2">
    <source>
        <dbReference type="EnsemblMetazoa" id="AAEL021005-PA"/>
    </source>
</evidence>
<evidence type="ECO:0000313" key="3">
    <source>
        <dbReference type="Proteomes" id="UP000008820"/>
    </source>
</evidence>
<feature type="region of interest" description="Disordered" evidence="1">
    <location>
        <begin position="1"/>
        <end position="22"/>
    </location>
</feature>
<dbReference type="OrthoDB" id="7768052at2759"/>
<evidence type="ECO:0000256" key="1">
    <source>
        <dbReference type="SAM" id="MobiDB-lite"/>
    </source>
</evidence>
<reference evidence="2" key="2">
    <citation type="submission" date="2020-05" db="UniProtKB">
        <authorList>
            <consortium name="EnsemblMetazoa"/>
        </authorList>
    </citation>
    <scope>IDENTIFICATION</scope>
    <source>
        <strain evidence="2">LVP_AGWG</strain>
    </source>
</reference>
<reference evidence="2 3" key="1">
    <citation type="submission" date="2017-06" db="EMBL/GenBank/DDBJ databases">
        <title>Aedes aegypti genome working group (AGWG) sequencing and assembly.</title>
        <authorList>
            <consortium name="Aedes aegypti Genome Working Group (AGWG)"/>
            <person name="Matthews B.J."/>
        </authorList>
    </citation>
    <scope>NUCLEOTIDE SEQUENCE [LARGE SCALE GENOMIC DNA]</scope>
    <source>
        <strain evidence="2 3">LVP_AGWG</strain>
    </source>
</reference>
<accession>A0A6I8TZU2</accession>
<keyword evidence="3" id="KW-1185">Reference proteome</keyword>
<organism evidence="2 3">
    <name type="scientific">Aedes aegypti</name>
    <name type="common">Yellowfever mosquito</name>
    <name type="synonym">Culex aegypti</name>
    <dbReference type="NCBI Taxonomy" id="7159"/>
    <lineage>
        <taxon>Eukaryota</taxon>
        <taxon>Metazoa</taxon>
        <taxon>Ecdysozoa</taxon>
        <taxon>Arthropoda</taxon>
        <taxon>Hexapoda</taxon>
        <taxon>Insecta</taxon>
        <taxon>Pterygota</taxon>
        <taxon>Neoptera</taxon>
        <taxon>Endopterygota</taxon>
        <taxon>Diptera</taxon>
        <taxon>Nematocera</taxon>
        <taxon>Culicoidea</taxon>
        <taxon>Culicidae</taxon>
        <taxon>Culicinae</taxon>
        <taxon>Aedini</taxon>
        <taxon>Aedes</taxon>
        <taxon>Stegomyia</taxon>
    </lineage>
</organism>